<keyword evidence="5" id="KW-1185">Reference proteome</keyword>
<feature type="modified residue" description="4-aspartylphosphate" evidence="1">
    <location>
        <position position="59"/>
    </location>
</feature>
<dbReference type="InterPro" id="IPR011006">
    <property type="entry name" value="CheY-like_superfamily"/>
</dbReference>
<dbReference type="Gene3D" id="1.10.3210.10">
    <property type="entry name" value="Hypothetical protein af1432"/>
    <property type="match status" value="1"/>
</dbReference>
<proteinExistence type="predicted"/>
<organism evidence="4 5">
    <name type="scientific">Thauera propionica</name>
    <dbReference type="NCBI Taxonomy" id="2019431"/>
    <lineage>
        <taxon>Bacteria</taxon>
        <taxon>Pseudomonadati</taxon>
        <taxon>Pseudomonadota</taxon>
        <taxon>Betaproteobacteria</taxon>
        <taxon>Rhodocyclales</taxon>
        <taxon>Zoogloeaceae</taxon>
        <taxon>Thauera</taxon>
    </lineage>
</organism>
<evidence type="ECO:0000259" key="3">
    <source>
        <dbReference type="PROSITE" id="PS51832"/>
    </source>
</evidence>
<name>A0A235F3F0_9RHOO</name>
<reference evidence="4 5" key="1">
    <citation type="submission" date="2017-07" db="EMBL/GenBank/DDBJ databases">
        <title>Thauera sp. KNDSS-Mac4 genome sequence and assembly.</title>
        <authorList>
            <person name="Mayilraj S."/>
        </authorList>
    </citation>
    <scope>NUCLEOTIDE SEQUENCE [LARGE SCALE GENOMIC DNA]</scope>
    <source>
        <strain evidence="4 5">KNDSS-Mac4</strain>
    </source>
</reference>
<dbReference type="SMART" id="SM00471">
    <property type="entry name" value="HDc"/>
    <property type="match status" value="1"/>
</dbReference>
<dbReference type="SUPFAM" id="SSF52172">
    <property type="entry name" value="CheY-like"/>
    <property type="match status" value="1"/>
</dbReference>
<feature type="domain" description="HD-GYP" evidence="3">
    <location>
        <begin position="153"/>
        <end position="376"/>
    </location>
</feature>
<dbReference type="SUPFAM" id="SSF109604">
    <property type="entry name" value="HD-domain/PDEase-like"/>
    <property type="match status" value="1"/>
</dbReference>
<evidence type="ECO:0000313" key="5">
    <source>
        <dbReference type="Proteomes" id="UP000215181"/>
    </source>
</evidence>
<sequence length="378" mass="41977">MSELAPDRATILVVDDKPENLRVVGDLLRDTYQVRVANSGARALAVADSAPRPDLILLDVMMPEMDGYEVMRRLRANPATADIPVIFVTALNADEDEEHGLALGAVDYVTKPLKPAILLARVRSQLELKHARDRLRDQNDWLEAEIARRMRTNELIKDVTLYGLAALAEVRDNETGNHLHRTRAYIETLMAHLCEHPDYAAALTPEARQIIAKAAPLHDIGKVGIPDHILLKPGKLTPDEFEIMKTHARIGGDAIVDAVKRVVGERVEHADLPAPEDFTFLEVARDIATHHHERWDGSGYPDGLRGDAIPLAARLMAVADVFDALTCRRPYKAPWPLEKAVALIVDGRGSHFDPQLVDAFLDLKDRFAEIAVRYADDA</sequence>
<dbReference type="RefSeq" id="WP_094266664.1">
    <property type="nucleotide sequence ID" value="NZ_NOIH01000002.1"/>
</dbReference>
<keyword evidence="1" id="KW-0597">Phosphoprotein</keyword>
<dbReference type="PROSITE" id="PS50110">
    <property type="entry name" value="RESPONSE_REGULATORY"/>
    <property type="match status" value="1"/>
</dbReference>
<dbReference type="SMART" id="SM00448">
    <property type="entry name" value="REC"/>
    <property type="match status" value="1"/>
</dbReference>
<dbReference type="Pfam" id="PF13487">
    <property type="entry name" value="HD_5"/>
    <property type="match status" value="1"/>
</dbReference>
<dbReference type="InterPro" id="IPR037522">
    <property type="entry name" value="HD_GYP_dom"/>
</dbReference>
<dbReference type="EMBL" id="NOIH01000002">
    <property type="protein sequence ID" value="OYD55778.1"/>
    <property type="molecule type" value="Genomic_DNA"/>
</dbReference>
<accession>A0A235F3F0</accession>
<dbReference type="Gene3D" id="3.40.50.2300">
    <property type="match status" value="1"/>
</dbReference>
<dbReference type="PANTHER" id="PTHR45228:SF5">
    <property type="entry name" value="CYCLIC DI-GMP PHOSPHODIESTERASE VC_1348-RELATED"/>
    <property type="match status" value="1"/>
</dbReference>
<dbReference type="GO" id="GO:0008081">
    <property type="term" value="F:phosphoric diester hydrolase activity"/>
    <property type="evidence" value="ECO:0007669"/>
    <property type="project" value="UniProtKB-ARBA"/>
</dbReference>
<dbReference type="CDD" id="cd19920">
    <property type="entry name" value="REC_PA4781-like"/>
    <property type="match status" value="1"/>
</dbReference>
<evidence type="ECO:0000313" key="4">
    <source>
        <dbReference type="EMBL" id="OYD55778.1"/>
    </source>
</evidence>
<dbReference type="AlphaFoldDB" id="A0A235F3F0"/>
<protein>
    <submittedName>
        <fullName evidence="4">Two-component system response regulator</fullName>
    </submittedName>
</protein>
<dbReference type="GO" id="GO:0000160">
    <property type="term" value="P:phosphorelay signal transduction system"/>
    <property type="evidence" value="ECO:0007669"/>
    <property type="project" value="InterPro"/>
</dbReference>
<evidence type="ECO:0000259" key="2">
    <source>
        <dbReference type="PROSITE" id="PS50110"/>
    </source>
</evidence>
<dbReference type="CDD" id="cd00077">
    <property type="entry name" value="HDc"/>
    <property type="match status" value="1"/>
</dbReference>
<dbReference type="InterPro" id="IPR001789">
    <property type="entry name" value="Sig_transdc_resp-reg_receiver"/>
</dbReference>
<dbReference type="OrthoDB" id="9763857at2"/>
<dbReference type="PANTHER" id="PTHR45228">
    <property type="entry name" value="CYCLIC DI-GMP PHOSPHODIESTERASE TM_0186-RELATED"/>
    <property type="match status" value="1"/>
</dbReference>
<comment type="caution">
    <text evidence="4">The sequence shown here is derived from an EMBL/GenBank/DDBJ whole genome shotgun (WGS) entry which is preliminary data.</text>
</comment>
<dbReference type="Pfam" id="PF00072">
    <property type="entry name" value="Response_reg"/>
    <property type="match status" value="1"/>
</dbReference>
<dbReference type="PROSITE" id="PS51832">
    <property type="entry name" value="HD_GYP"/>
    <property type="match status" value="1"/>
</dbReference>
<dbReference type="InterPro" id="IPR003607">
    <property type="entry name" value="HD/PDEase_dom"/>
</dbReference>
<gene>
    <name evidence="4" type="ORF">CGK74_01135</name>
</gene>
<dbReference type="Proteomes" id="UP000215181">
    <property type="component" value="Unassembled WGS sequence"/>
</dbReference>
<feature type="domain" description="Response regulatory" evidence="2">
    <location>
        <begin position="10"/>
        <end position="126"/>
    </location>
</feature>
<dbReference type="InterPro" id="IPR052020">
    <property type="entry name" value="Cyclic_di-GMP/3'3'-cGAMP_PDE"/>
</dbReference>
<evidence type="ECO:0000256" key="1">
    <source>
        <dbReference type="PROSITE-ProRule" id="PRU00169"/>
    </source>
</evidence>